<keyword evidence="3" id="KW-1185">Reference proteome</keyword>
<evidence type="ECO:0000256" key="1">
    <source>
        <dbReference type="SAM" id="MobiDB-lite"/>
    </source>
</evidence>
<evidence type="ECO:0000313" key="3">
    <source>
        <dbReference type="Proteomes" id="UP000494329"/>
    </source>
</evidence>
<protein>
    <submittedName>
        <fullName evidence="2">Uncharacterized protein</fullName>
    </submittedName>
</protein>
<organism evidence="2 3">
    <name type="scientific">Paraburkholderia solisilvae</name>
    <dbReference type="NCBI Taxonomy" id="624376"/>
    <lineage>
        <taxon>Bacteria</taxon>
        <taxon>Pseudomonadati</taxon>
        <taxon>Pseudomonadota</taxon>
        <taxon>Betaproteobacteria</taxon>
        <taxon>Burkholderiales</taxon>
        <taxon>Burkholderiaceae</taxon>
        <taxon>Paraburkholderia</taxon>
    </lineage>
</organism>
<proteinExistence type="predicted"/>
<dbReference type="EMBL" id="CADIKF010000030">
    <property type="protein sequence ID" value="CAB3762128.1"/>
    <property type="molecule type" value="Genomic_DNA"/>
</dbReference>
<dbReference type="Proteomes" id="UP000494329">
    <property type="component" value="Unassembled WGS sequence"/>
</dbReference>
<evidence type="ECO:0000313" key="2">
    <source>
        <dbReference type="EMBL" id="CAB3762128.1"/>
    </source>
</evidence>
<dbReference type="RefSeq" id="WP_175112504.1">
    <property type="nucleotide sequence ID" value="NZ_CADIKF010000030.1"/>
</dbReference>
<gene>
    <name evidence="2" type="ORF">LMG29739_03796</name>
</gene>
<dbReference type="AlphaFoldDB" id="A0A6J5E6K5"/>
<accession>A0A6J5E6K5</accession>
<sequence>MKRRTARQMVRLLSDIRHSANCRALRASAVIREMELAALEAEEEEGDDPDTSRDEMWDKKPSWRTS</sequence>
<reference evidence="2 3" key="1">
    <citation type="submission" date="2020-04" db="EMBL/GenBank/DDBJ databases">
        <authorList>
            <person name="De Canck E."/>
        </authorList>
    </citation>
    <scope>NUCLEOTIDE SEQUENCE [LARGE SCALE GENOMIC DNA]</scope>
    <source>
        <strain evidence="2 3">LMG 29739</strain>
    </source>
</reference>
<feature type="compositionally biased region" description="Acidic residues" evidence="1">
    <location>
        <begin position="40"/>
        <end position="49"/>
    </location>
</feature>
<feature type="region of interest" description="Disordered" evidence="1">
    <location>
        <begin position="40"/>
        <end position="66"/>
    </location>
</feature>
<name>A0A6J5E6K5_9BURK</name>
<feature type="compositionally biased region" description="Basic and acidic residues" evidence="1">
    <location>
        <begin position="50"/>
        <end position="66"/>
    </location>
</feature>